<organism evidence="1 2">
    <name type="scientific">Bosea vaviloviae</name>
    <dbReference type="NCBI Taxonomy" id="1526658"/>
    <lineage>
        <taxon>Bacteria</taxon>
        <taxon>Pseudomonadati</taxon>
        <taxon>Pseudomonadota</taxon>
        <taxon>Alphaproteobacteria</taxon>
        <taxon>Hyphomicrobiales</taxon>
        <taxon>Boseaceae</taxon>
        <taxon>Bosea</taxon>
    </lineage>
</organism>
<dbReference type="EMBL" id="LGSZ01000007">
    <property type="protein sequence ID" value="KPH83131.1"/>
    <property type="molecule type" value="Genomic_DNA"/>
</dbReference>
<dbReference type="AlphaFoldDB" id="A0A0N1FLB4"/>
<evidence type="ECO:0000313" key="2">
    <source>
        <dbReference type="Proteomes" id="UP000037822"/>
    </source>
</evidence>
<dbReference type="Proteomes" id="UP000037822">
    <property type="component" value="Unassembled WGS sequence"/>
</dbReference>
<reference evidence="1 2" key="1">
    <citation type="submission" date="2015-07" db="EMBL/GenBank/DDBJ databases">
        <title>Whole genome sequencing of Bosea vaviloviae isolated from cave pool.</title>
        <authorList>
            <person name="Tan N.E.H."/>
            <person name="Lee Y.P."/>
            <person name="Gan H.M."/>
            <person name="Barton H."/>
            <person name="Savka M.A."/>
        </authorList>
    </citation>
    <scope>NUCLEOTIDE SEQUENCE [LARGE SCALE GENOMIC DNA]</scope>
    <source>
        <strain evidence="1 2">SD260</strain>
    </source>
</reference>
<protein>
    <submittedName>
        <fullName evidence="1">Uncharacterized protein</fullName>
    </submittedName>
</protein>
<proteinExistence type="predicted"/>
<accession>A0A0N1FLB4</accession>
<evidence type="ECO:0000313" key="1">
    <source>
        <dbReference type="EMBL" id="KPH83131.1"/>
    </source>
</evidence>
<keyword evidence="2" id="KW-1185">Reference proteome</keyword>
<gene>
    <name evidence="1" type="ORF">AE618_00235</name>
</gene>
<comment type="caution">
    <text evidence="1">The sequence shown here is derived from an EMBL/GenBank/DDBJ whole genome shotgun (WGS) entry which is preliminary data.</text>
</comment>
<dbReference type="OrthoDB" id="7872777at2"/>
<sequence>MESLKVPASVPDRQMSLVFEASRLEGLDLPERDKVISVLARILMQVAGLHIEELDDDER</sequence>
<dbReference type="PATRIC" id="fig|1526658.3.peg.4332"/>
<name>A0A0N1FLB4_9HYPH</name>